<gene>
    <name evidence="2" type="ORF">RRG08_040158</name>
</gene>
<dbReference type="EMBL" id="JAWDGP010007412">
    <property type="protein sequence ID" value="KAK3719858.1"/>
    <property type="molecule type" value="Genomic_DNA"/>
</dbReference>
<feature type="region of interest" description="Disordered" evidence="1">
    <location>
        <begin position="30"/>
        <end position="58"/>
    </location>
</feature>
<dbReference type="Proteomes" id="UP001283361">
    <property type="component" value="Unassembled WGS sequence"/>
</dbReference>
<evidence type="ECO:0000313" key="3">
    <source>
        <dbReference type="Proteomes" id="UP001283361"/>
    </source>
</evidence>
<comment type="caution">
    <text evidence="2">The sequence shown here is derived from an EMBL/GenBank/DDBJ whole genome shotgun (WGS) entry which is preliminary data.</text>
</comment>
<evidence type="ECO:0000313" key="2">
    <source>
        <dbReference type="EMBL" id="KAK3719858.1"/>
    </source>
</evidence>
<evidence type="ECO:0000256" key="1">
    <source>
        <dbReference type="SAM" id="MobiDB-lite"/>
    </source>
</evidence>
<dbReference type="AlphaFoldDB" id="A0AAE0XWK4"/>
<organism evidence="2 3">
    <name type="scientific">Elysia crispata</name>
    <name type="common">lettuce slug</name>
    <dbReference type="NCBI Taxonomy" id="231223"/>
    <lineage>
        <taxon>Eukaryota</taxon>
        <taxon>Metazoa</taxon>
        <taxon>Spiralia</taxon>
        <taxon>Lophotrochozoa</taxon>
        <taxon>Mollusca</taxon>
        <taxon>Gastropoda</taxon>
        <taxon>Heterobranchia</taxon>
        <taxon>Euthyneura</taxon>
        <taxon>Panpulmonata</taxon>
        <taxon>Sacoglossa</taxon>
        <taxon>Placobranchoidea</taxon>
        <taxon>Plakobranchidae</taxon>
        <taxon>Elysia</taxon>
    </lineage>
</organism>
<reference evidence="2" key="1">
    <citation type="journal article" date="2023" name="G3 (Bethesda)">
        <title>A reference genome for the long-term kleptoplast-retaining sea slug Elysia crispata morphotype clarki.</title>
        <authorList>
            <person name="Eastman K.E."/>
            <person name="Pendleton A.L."/>
            <person name="Shaikh M.A."/>
            <person name="Suttiyut T."/>
            <person name="Ogas R."/>
            <person name="Tomko P."/>
            <person name="Gavelis G."/>
            <person name="Widhalm J.R."/>
            <person name="Wisecaver J.H."/>
        </authorList>
    </citation>
    <scope>NUCLEOTIDE SEQUENCE</scope>
    <source>
        <strain evidence="2">ECLA1</strain>
    </source>
</reference>
<protein>
    <submittedName>
        <fullName evidence="2">Uncharacterized protein</fullName>
    </submittedName>
</protein>
<sequence>MLALKDKKDLVRKLTIPICDRSQAPLSGRQFSKFTEAEDDQRDMVAPTGPTYSGVDHSEDSGNLGNIYVMHRPLLYHMCPLRPSQIREPSRLHRTLNGHQGIISFLRGVNCFQVVRPPPQQTVFSEGH</sequence>
<keyword evidence="3" id="KW-1185">Reference proteome</keyword>
<proteinExistence type="predicted"/>
<accession>A0AAE0XWK4</accession>
<name>A0AAE0XWK4_9GAST</name>